<dbReference type="AlphaFoldDB" id="A0A916ZZ30"/>
<dbReference type="EMBL" id="BMIQ01000007">
    <property type="protein sequence ID" value="GGE17649.1"/>
    <property type="molecule type" value="Genomic_DNA"/>
</dbReference>
<organism evidence="2 3">
    <name type="scientific">Aureimonas endophytica</name>
    <dbReference type="NCBI Taxonomy" id="2027858"/>
    <lineage>
        <taxon>Bacteria</taxon>
        <taxon>Pseudomonadati</taxon>
        <taxon>Pseudomonadota</taxon>
        <taxon>Alphaproteobacteria</taxon>
        <taxon>Hyphomicrobiales</taxon>
        <taxon>Aurantimonadaceae</taxon>
        <taxon>Aureimonas</taxon>
    </lineage>
</organism>
<gene>
    <name evidence="2" type="ORF">GCM10011390_40990</name>
</gene>
<protein>
    <submittedName>
        <fullName evidence="2">Uncharacterized protein</fullName>
    </submittedName>
</protein>
<dbReference type="Proteomes" id="UP000644699">
    <property type="component" value="Unassembled WGS sequence"/>
</dbReference>
<feature type="region of interest" description="Disordered" evidence="1">
    <location>
        <begin position="1"/>
        <end position="22"/>
    </location>
</feature>
<evidence type="ECO:0000313" key="2">
    <source>
        <dbReference type="EMBL" id="GGE17649.1"/>
    </source>
</evidence>
<evidence type="ECO:0000256" key="1">
    <source>
        <dbReference type="SAM" id="MobiDB-lite"/>
    </source>
</evidence>
<name>A0A916ZZ30_9HYPH</name>
<evidence type="ECO:0000313" key="3">
    <source>
        <dbReference type="Proteomes" id="UP000644699"/>
    </source>
</evidence>
<comment type="caution">
    <text evidence="2">The sequence shown here is derived from an EMBL/GenBank/DDBJ whole genome shotgun (WGS) entry which is preliminary data.</text>
</comment>
<reference evidence="2" key="1">
    <citation type="journal article" date="2014" name="Int. J. Syst. Evol. Microbiol.">
        <title>Complete genome sequence of Corynebacterium casei LMG S-19264T (=DSM 44701T), isolated from a smear-ripened cheese.</title>
        <authorList>
            <consortium name="US DOE Joint Genome Institute (JGI-PGF)"/>
            <person name="Walter F."/>
            <person name="Albersmeier A."/>
            <person name="Kalinowski J."/>
            <person name="Ruckert C."/>
        </authorList>
    </citation>
    <scope>NUCLEOTIDE SEQUENCE</scope>
    <source>
        <strain evidence="2">CGMCC 1.15367</strain>
    </source>
</reference>
<keyword evidence="3" id="KW-1185">Reference proteome</keyword>
<accession>A0A916ZZ30</accession>
<reference evidence="2" key="2">
    <citation type="submission" date="2020-09" db="EMBL/GenBank/DDBJ databases">
        <authorList>
            <person name="Sun Q."/>
            <person name="Zhou Y."/>
        </authorList>
    </citation>
    <scope>NUCLEOTIDE SEQUENCE</scope>
    <source>
        <strain evidence="2">CGMCC 1.15367</strain>
    </source>
</reference>
<sequence>MSKHDAYPREAPLAPATEPEREDLAELVDDAVKALRIGGVLATDDALRQAVDELKHQIEADRATV</sequence>
<dbReference type="RefSeq" id="WP_188911766.1">
    <property type="nucleotide sequence ID" value="NZ_BMIQ01000007.1"/>
</dbReference>
<proteinExistence type="predicted"/>